<dbReference type="InterPro" id="IPR049978">
    <property type="entry name" value="SCO6880-like"/>
</dbReference>
<gene>
    <name evidence="2" type="ORF">GHK86_05315</name>
</gene>
<accession>A0ABW9QQQ1</accession>
<evidence type="ECO:0000259" key="1">
    <source>
        <dbReference type="Pfam" id="PF11203"/>
    </source>
</evidence>
<organism evidence="2 3">
    <name type="scientific">Acidiferrimicrobium australe</name>
    <dbReference type="NCBI Taxonomy" id="2664430"/>
    <lineage>
        <taxon>Bacteria</taxon>
        <taxon>Bacillati</taxon>
        <taxon>Actinomycetota</taxon>
        <taxon>Acidimicrobiia</taxon>
        <taxon>Acidimicrobiales</taxon>
        <taxon>Acidimicrobiaceae</taxon>
        <taxon>Acidiferrimicrobium</taxon>
    </lineage>
</organism>
<feature type="non-terminal residue" evidence="2">
    <location>
        <position position="1"/>
    </location>
</feature>
<evidence type="ECO:0000313" key="3">
    <source>
        <dbReference type="Proteomes" id="UP000437736"/>
    </source>
</evidence>
<sequence length="256" mass="27945">AATGAAHDALLVLSVHPRSAGRQLRAFGSGPPAVCALLRRELRLLAGQLRQADIEARAPLDLPQLARAVRTTYEPAARREGGMRGDVDAWPAAWKDGWSCARVDGRWQATYWIAEWPRREIGPDFLLPLLLTSVPRVVSVTMAPVPARAAVREAETARTAELADEELRRRAGFLSTARHRRRAEGVAHREAELADGHGELRFAGYVGVSGRTPEELEDATAAVEAAAQQCGLELRRLYGRQEEALSWTLPIGRGLG</sequence>
<keyword evidence="3" id="KW-1185">Reference proteome</keyword>
<comment type="caution">
    <text evidence="2">The sequence shown here is derived from an EMBL/GenBank/DDBJ whole genome shotgun (WGS) entry which is preliminary data.</text>
</comment>
<feature type="domain" description="Type VII secretion system protein EccE" evidence="1">
    <location>
        <begin position="6"/>
        <end position="113"/>
    </location>
</feature>
<name>A0ABW9QQQ1_9ACTN</name>
<dbReference type="EMBL" id="WJHE01000222">
    <property type="protein sequence ID" value="MST32144.1"/>
    <property type="molecule type" value="Genomic_DNA"/>
</dbReference>
<evidence type="ECO:0000313" key="2">
    <source>
        <dbReference type="EMBL" id="MST32144.1"/>
    </source>
</evidence>
<dbReference type="NCBIfam" id="NF042935">
    <property type="entry name" value="SCO6880_fam"/>
    <property type="match status" value="1"/>
</dbReference>
<protein>
    <recommendedName>
        <fullName evidence="1">Type VII secretion system protein EccE domain-containing protein</fullName>
    </recommendedName>
</protein>
<dbReference type="Pfam" id="PF11203">
    <property type="entry name" value="EccE"/>
    <property type="match status" value="1"/>
</dbReference>
<dbReference type="Proteomes" id="UP000437736">
    <property type="component" value="Unassembled WGS sequence"/>
</dbReference>
<reference evidence="2 3" key="1">
    <citation type="submission" date="2019-11" db="EMBL/GenBank/DDBJ databases">
        <title>Acidiferrimicrobium australis gen. nov., sp. nov., an acidophilic and obligately heterotrophic, member of the Actinobacteria that catalyses dissimilatory oxido- reduction of iron isolated from metal-rich acidic water in Chile.</title>
        <authorList>
            <person name="Gonzalez D."/>
            <person name="Huber K."/>
            <person name="Hedrich S."/>
            <person name="Rojas-Villalobos C."/>
            <person name="Quatrini R."/>
            <person name="Dinamarca M.A."/>
            <person name="Schwarz A."/>
            <person name="Canales C."/>
            <person name="Nancucheo I."/>
        </authorList>
    </citation>
    <scope>NUCLEOTIDE SEQUENCE [LARGE SCALE GENOMIC DNA]</scope>
    <source>
        <strain evidence="2 3">USS-CCA1</strain>
    </source>
</reference>
<proteinExistence type="predicted"/>
<dbReference type="InterPro" id="IPR050051">
    <property type="entry name" value="EccE_dom"/>
</dbReference>